<evidence type="ECO:0008006" key="4">
    <source>
        <dbReference type="Google" id="ProtNLM"/>
    </source>
</evidence>
<keyword evidence="1" id="KW-0732">Signal</keyword>
<evidence type="ECO:0000313" key="2">
    <source>
        <dbReference type="EMBL" id="TDQ31467.1"/>
    </source>
</evidence>
<dbReference type="AlphaFoldDB" id="A0A4R6TL94"/>
<gene>
    <name evidence="2" type="ORF">CLV82_2175</name>
</gene>
<dbReference type="OrthoDB" id="1448568at2"/>
<sequence>MNTRKTIFGLFACSLFLVASCTQNTAAEDGLYEQGVDRTKIINGDKKSVDRTKIINGDKKSVDRTKIINGDKKS</sequence>
<dbReference type="EMBL" id="SNYI01000002">
    <property type="protein sequence ID" value="TDQ31467.1"/>
    <property type="molecule type" value="Genomic_DNA"/>
</dbReference>
<accession>A0A4R6TL94</accession>
<name>A0A4R6TL94_9FLAO</name>
<evidence type="ECO:0000313" key="3">
    <source>
        <dbReference type="Proteomes" id="UP000295468"/>
    </source>
</evidence>
<reference evidence="2 3" key="1">
    <citation type="submission" date="2019-03" db="EMBL/GenBank/DDBJ databases">
        <title>Genomic Encyclopedia of Archaeal and Bacterial Type Strains, Phase II (KMG-II): from individual species to whole genera.</title>
        <authorList>
            <person name="Goeker M."/>
        </authorList>
    </citation>
    <scope>NUCLEOTIDE SEQUENCE [LARGE SCALE GENOMIC DNA]</scope>
    <source>
        <strain evidence="2 3">DSM 18435</strain>
    </source>
</reference>
<feature type="chain" id="PRO_5020937963" description="Lipoprotein" evidence="1">
    <location>
        <begin position="27"/>
        <end position="74"/>
    </location>
</feature>
<dbReference type="PROSITE" id="PS51257">
    <property type="entry name" value="PROKAR_LIPOPROTEIN"/>
    <property type="match status" value="1"/>
</dbReference>
<evidence type="ECO:0000256" key="1">
    <source>
        <dbReference type="SAM" id="SignalP"/>
    </source>
</evidence>
<feature type="signal peptide" evidence="1">
    <location>
        <begin position="1"/>
        <end position="26"/>
    </location>
</feature>
<dbReference type="RefSeq" id="WP_133644287.1">
    <property type="nucleotide sequence ID" value="NZ_JBNZAP010000002.1"/>
</dbReference>
<protein>
    <recommendedName>
        <fullName evidence="4">Lipoprotein</fullName>
    </recommendedName>
</protein>
<comment type="caution">
    <text evidence="2">The sequence shown here is derived from an EMBL/GenBank/DDBJ whole genome shotgun (WGS) entry which is preliminary data.</text>
</comment>
<organism evidence="2 3">
    <name type="scientific">Zeaxanthinibacter enoshimensis</name>
    <dbReference type="NCBI Taxonomy" id="392009"/>
    <lineage>
        <taxon>Bacteria</taxon>
        <taxon>Pseudomonadati</taxon>
        <taxon>Bacteroidota</taxon>
        <taxon>Flavobacteriia</taxon>
        <taxon>Flavobacteriales</taxon>
        <taxon>Flavobacteriaceae</taxon>
        <taxon>Zeaxanthinibacter</taxon>
    </lineage>
</organism>
<proteinExistence type="predicted"/>
<dbReference type="Proteomes" id="UP000295468">
    <property type="component" value="Unassembled WGS sequence"/>
</dbReference>
<keyword evidence="3" id="KW-1185">Reference proteome</keyword>